<gene>
    <name evidence="2" type="ORF">THII_2205</name>
</gene>
<proteinExistence type="predicted"/>
<dbReference type="EMBL" id="AP014633">
    <property type="protein sequence ID" value="BAP56502.1"/>
    <property type="molecule type" value="Genomic_DNA"/>
</dbReference>
<organism evidence="2 3">
    <name type="scientific">Thioploca ingrica</name>
    <dbReference type="NCBI Taxonomy" id="40754"/>
    <lineage>
        <taxon>Bacteria</taxon>
        <taxon>Pseudomonadati</taxon>
        <taxon>Pseudomonadota</taxon>
        <taxon>Gammaproteobacteria</taxon>
        <taxon>Thiotrichales</taxon>
        <taxon>Thiotrichaceae</taxon>
        <taxon>Thioploca</taxon>
    </lineage>
</organism>
<dbReference type="Proteomes" id="UP000031623">
    <property type="component" value="Chromosome"/>
</dbReference>
<dbReference type="HOGENOM" id="CLU_108696_16_4_6"/>
<evidence type="ECO:0000313" key="3">
    <source>
        <dbReference type="Proteomes" id="UP000031623"/>
    </source>
</evidence>
<evidence type="ECO:0000313" key="2">
    <source>
        <dbReference type="EMBL" id="BAP56502.1"/>
    </source>
</evidence>
<dbReference type="InterPro" id="IPR036736">
    <property type="entry name" value="ACP-like_sf"/>
</dbReference>
<sequence>MPIDEIKEKLKDFMVQFISNINISDDESIFTSGLVNSLFAMQLVLFMEKEFQFKVEDNDLHIDNFKTLNAMSGFVERKLG</sequence>
<evidence type="ECO:0000259" key="1">
    <source>
        <dbReference type="PROSITE" id="PS50075"/>
    </source>
</evidence>
<dbReference type="AlphaFoldDB" id="A0A090AL57"/>
<keyword evidence="3" id="KW-1185">Reference proteome</keyword>
<dbReference type="KEGG" id="tig:THII_2205"/>
<dbReference type="PROSITE" id="PS50075">
    <property type="entry name" value="CARRIER"/>
    <property type="match status" value="1"/>
</dbReference>
<dbReference type="Gene3D" id="1.10.1200.10">
    <property type="entry name" value="ACP-like"/>
    <property type="match status" value="1"/>
</dbReference>
<name>A0A090AL57_9GAMM</name>
<dbReference type="SUPFAM" id="SSF47336">
    <property type="entry name" value="ACP-like"/>
    <property type="match status" value="1"/>
</dbReference>
<feature type="domain" description="Carrier" evidence="1">
    <location>
        <begin position="1"/>
        <end position="79"/>
    </location>
</feature>
<dbReference type="STRING" id="40754.THII_2205"/>
<protein>
    <recommendedName>
        <fullName evidence="1">Carrier domain-containing protein</fullName>
    </recommendedName>
</protein>
<accession>A0A090AL57</accession>
<dbReference type="InterPro" id="IPR009081">
    <property type="entry name" value="PP-bd_ACP"/>
</dbReference>
<dbReference type="Pfam" id="PF00550">
    <property type="entry name" value="PP-binding"/>
    <property type="match status" value="1"/>
</dbReference>
<dbReference type="OrthoDB" id="9182203at2"/>
<reference evidence="2" key="1">
    <citation type="journal article" date="2014" name="ISME J.">
        <title>Ecophysiology of Thioploca ingrica as revealed by the complete genome sequence supplemented with proteomic evidence.</title>
        <authorList>
            <person name="Kojima H."/>
            <person name="Ogura Y."/>
            <person name="Yamamoto N."/>
            <person name="Togashi T."/>
            <person name="Mori H."/>
            <person name="Watanabe T."/>
            <person name="Nemoto F."/>
            <person name="Kurokawa K."/>
            <person name="Hayashi T."/>
            <person name="Fukui M."/>
        </authorList>
    </citation>
    <scope>NUCLEOTIDE SEQUENCE [LARGE SCALE GENOMIC DNA]</scope>
</reference>